<evidence type="ECO:0000256" key="1">
    <source>
        <dbReference type="SAM" id="MobiDB-lite"/>
    </source>
</evidence>
<accession>A0ABX3Y107</accession>
<evidence type="ECO:0000313" key="2">
    <source>
        <dbReference type="EMBL" id="OSY46483.1"/>
    </source>
</evidence>
<protein>
    <submittedName>
        <fullName evidence="2">Uncharacterized protein</fullName>
    </submittedName>
</protein>
<feature type="region of interest" description="Disordered" evidence="1">
    <location>
        <begin position="1"/>
        <end position="30"/>
    </location>
</feature>
<name>A0ABX3Y107_STRPT</name>
<dbReference type="Proteomes" id="UP000194225">
    <property type="component" value="Unassembled WGS sequence"/>
</dbReference>
<organism evidence="2 3">
    <name type="scientific">Streptomyces platensis</name>
    <dbReference type="NCBI Taxonomy" id="58346"/>
    <lineage>
        <taxon>Bacteria</taxon>
        <taxon>Bacillati</taxon>
        <taxon>Actinomycetota</taxon>
        <taxon>Actinomycetes</taxon>
        <taxon>Kitasatosporales</taxon>
        <taxon>Streptomycetaceae</taxon>
        <taxon>Streptomyces</taxon>
    </lineage>
</organism>
<comment type="caution">
    <text evidence="2">The sequence shown here is derived from an EMBL/GenBank/DDBJ whole genome shotgun (WGS) entry which is preliminary data.</text>
</comment>
<evidence type="ECO:0000313" key="3">
    <source>
        <dbReference type="Proteomes" id="UP000194225"/>
    </source>
</evidence>
<sequence length="54" mass="5932">MPNRKRPPETPPERPPEHAPALDTVPGAATVTAPLPAVVPHRPFHPPRPSRPHR</sequence>
<proteinExistence type="predicted"/>
<keyword evidence="3" id="KW-1185">Reference proteome</keyword>
<feature type="compositionally biased region" description="Basic and acidic residues" evidence="1">
    <location>
        <begin position="1"/>
        <end position="17"/>
    </location>
</feature>
<dbReference type="EMBL" id="MIGA01000010">
    <property type="protein sequence ID" value="OSY46483.1"/>
    <property type="molecule type" value="Genomic_DNA"/>
</dbReference>
<gene>
    <name evidence="2" type="ORF">BG653_02155</name>
</gene>
<reference evidence="2 3" key="1">
    <citation type="submission" date="2016-09" db="EMBL/GenBank/DDBJ databases">
        <title>Streptomyces platensis DSM40041, a candidate organism with high potential of specific P450 cytochromes.</title>
        <authorList>
            <person name="Grumaz C."/>
            <person name="Vainshtein Y."/>
            <person name="Kirstahler P."/>
            <person name="Sohn K."/>
        </authorList>
    </citation>
    <scope>NUCLEOTIDE SEQUENCE [LARGE SCALE GENOMIC DNA]</scope>
    <source>
        <strain evidence="2 3">DSM 40041</strain>
    </source>
</reference>